<evidence type="ECO:0000313" key="3">
    <source>
        <dbReference type="EMBL" id="CAI2361557.1"/>
    </source>
</evidence>
<feature type="transmembrane region" description="Helical" evidence="2">
    <location>
        <begin position="1799"/>
        <end position="1823"/>
    </location>
</feature>
<evidence type="ECO:0000313" key="4">
    <source>
        <dbReference type="Proteomes" id="UP001295684"/>
    </source>
</evidence>
<feature type="region of interest" description="Disordered" evidence="1">
    <location>
        <begin position="2121"/>
        <end position="2156"/>
    </location>
</feature>
<reference evidence="3" key="1">
    <citation type="submission" date="2023-07" db="EMBL/GenBank/DDBJ databases">
        <authorList>
            <consortium name="AG Swart"/>
            <person name="Singh M."/>
            <person name="Singh A."/>
            <person name="Seah K."/>
            <person name="Emmerich C."/>
        </authorList>
    </citation>
    <scope>NUCLEOTIDE SEQUENCE</scope>
    <source>
        <strain evidence="3">DP1</strain>
    </source>
</reference>
<dbReference type="PANTHER" id="PTHR13715">
    <property type="entry name" value="RYANODINE RECEPTOR AND IP3 RECEPTOR"/>
    <property type="match status" value="1"/>
</dbReference>
<keyword evidence="2" id="KW-0812">Transmembrane</keyword>
<gene>
    <name evidence="3" type="ORF">ECRASSUSDP1_LOCUS2868</name>
</gene>
<feature type="transmembrane region" description="Helical" evidence="2">
    <location>
        <begin position="1916"/>
        <end position="1937"/>
    </location>
</feature>
<comment type="caution">
    <text evidence="3">The sequence shown here is derived from an EMBL/GenBank/DDBJ whole genome shotgun (WGS) entry which is preliminary data.</text>
</comment>
<feature type="transmembrane region" description="Helical" evidence="2">
    <location>
        <begin position="2006"/>
        <end position="2025"/>
    </location>
</feature>
<dbReference type="PANTHER" id="PTHR13715:SF99">
    <property type="entry name" value="INOSITOL 1,4,5-TRISPHOSPHATE RECEPTOR-LIKE PROTEIN A"/>
    <property type="match status" value="1"/>
</dbReference>
<keyword evidence="2" id="KW-1133">Transmembrane helix</keyword>
<organism evidence="3 4">
    <name type="scientific">Euplotes crassus</name>
    <dbReference type="NCBI Taxonomy" id="5936"/>
    <lineage>
        <taxon>Eukaryota</taxon>
        <taxon>Sar</taxon>
        <taxon>Alveolata</taxon>
        <taxon>Ciliophora</taxon>
        <taxon>Intramacronucleata</taxon>
        <taxon>Spirotrichea</taxon>
        <taxon>Hypotrichia</taxon>
        <taxon>Euplotida</taxon>
        <taxon>Euplotidae</taxon>
        <taxon>Moneuplotes</taxon>
    </lineage>
</organism>
<dbReference type="Proteomes" id="UP001295684">
    <property type="component" value="Unassembled WGS sequence"/>
</dbReference>
<dbReference type="GO" id="GO:0006816">
    <property type="term" value="P:calcium ion transport"/>
    <property type="evidence" value="ECO:0007669"/>
    <property type="project" value="InterPro"/>
</dbReference>
<evidence type="ECO:0000256" key="1">
    <source>
        <dbReference type="SAM" id="MobiDB-lite"/>
    </source>
</evidence>
<sequence>MKGLDKNGWKYFKVNDRRKWKLEDEEDKADTITIDPVLHKTDYTISQLYKTRSKIEPNSEWREVRGPSVYESELKNIEANLAYVHRKKEHPLSLNQTFMLRFNDKNVKEFNFKLDESNIQERVSKWVLKGVSESYKDISVKPHNGYYLCTVVNNKFYYLKKGEIGILTDVKDKAVKIEMYLCEKEIKDRMDKAQRRISSNNYYCLFDYQSQYLNLLQYYSDKDRINSDELNGMISTKYTSFTNIQPHNYFVVTHLPNQGMIYFWTVLKYFDQLHDESSRKYLAYENGALTLVNHHYAFEIEKVEIGEGILTNQQFLIKIQSTSKYLRSIYSTHNGVNNIVVSDFEAPKSKEFYFHLRQMKFTDLSLNEITSIDENLINAQEKLSKLDDQDAENMDINILQNIYREAKISLHHALYLFKNRELNKNREKSEDRMCLKGYFNKDQMALNSCSLDYEQYLGCFKKIRMDAIDGKYRWDLAESQAIDNSSYYYTSQCEYLLALGCYKSIQNPTYALRLAVNVITDEDECVENENDYRGIMMLQKIVVNAYKMENRQTKLINQKIYEEKCFVPFILKEVNDGWDRCNLSILLGLTTNTYKDESCDWSCGILNYGVIDYISKKLKDEVSKMADPNLNDIGRRILTYTEQHLEDENFNLAMFYDGRKQANLMILNQNDTFRDFMKAMLFSYSIKIGLQDDINFITYWNNCIKKFCESRNINSYISGFLLRLSKNINIPANYLETPSKDQKRSMGTIFDSSLNFLCMLKNNNQVENKFLECEVLDCVIEMLQNLSYDEIILSKLKKNANLRSIIQLSYCISDMFFVARPHAFDSIKYTKLYDENLIKANEAAVEDNFHEVDVVLESYQREMVMKRCKIFNIICEKKKHNNQDHKGVDKLPYIFELLGDSAISSKEFSQALQQVIIKWVNFEDEPETSSEIFDTLLQFDGKPLENFEVVGEQDEFEGDFADLCQQALPFFTYLEGRDEPSVLSLKRNIVDISKNLAEARNSAWYNRNNFQIHVSKIYNLISLLVKINGIMQLGEEPKEKFVETAHEFIFTCYECLIEAVQHPKMREHVWNCNGYFFALRWENENCNNCHSELVREILSLSKAERLNLDSIDCFKNALSKIGYLFDWIQESIFEVNDLKMRYLSGIERSILVTDDYFIKEFIWLNIENHPEPEYPDHGNNLKDQPVLNQKLGNENNEMYNSEIEPNIKKSRFIYNLIKFVNQSKILEEQGSEISTRKFQLLINKLLTTITKIDPTSDTSKYMLHCLELIYEVLQNDKIAHNPEIKYLFYTEHATNALYSLITKKYNYTKNIQKIRHLTYFILIKLFKVDVSEARKSFRSWTHFNDNKNGFFGRILRLINLFKTFFLDDRCTYIISTGIHHTDFKELLLALKWLTILCQNDRNWQEYLREQDNSVKNQNILLEIIELTRASVLRPNNEFAVDLLRAITKLMSATVNGKNEDIIELYSNTTVMGYLVEILRAGFSLNELQYIKRARKDTTFMVGRNQQINDLKEVYDKNRKRNLLKQEVLCLINSLILENTSHEIQTPENYEVLNNLMILNYVQFRIYKDRSYTLEPFRPDSSLSKVYNINLGFQCYYLIAKLWNNNGQPNYNCVQISDTEGLLSKYWRLVKETDLKCCTHVAKYKPISENQYKNFNTNGKLVAQATNFFDSYSSRIEIVMPNGKLEPRSFEILPCFLSFTQTEKDRFWLEANLDDSKTAVSSFMHFAHDKVEELFIQQEVQNKWFCLREVAKKNNWLADLGKVLVLLINLILFFSLEMNDGEILNNPSLFGLSYTETKKILITLGSFTLVFFLYMSIIQGIIMMRIQKIKALKRMDHNKVKGACRKVVRVISYILDNKEKTIQSRNIWCLLICLFFSIAGLAAEYYWFSFTMIYPIIFSQHILDVTRAVWNPKKRIFFTVILSAIVLYWFGMIAYVHFGNDLDDVIEGSHLSLQKTMAVIFDLWHKFGFGNFLSDKGIGATTYLTEDINNNEQYIYRLRAARLFYDFAFFFIVNTLLLSIISGIIIDDFSQRRMKSDTIKQRQNDLCFICGRLSREIQKFEHHCKFVHNIWDYMYYMGYLKEMKEDQIVDSRDIHAYKCIQNNDNNWLPAYRDFVRKAAKKQKPKDMQGEVIQDHSDKSLSQQADSSSPDSDDEDGNTDYQRILRILEAKMNAQNDDITSKINGINERLDSMTIMMERYFSRVSSE</sequence>
<keyword evidence="2" id="KW-0472">Membrane</keyword>
<dbReference type="EMBL" id="CAMPGE010002745">
    <property type="protein sequence ID" value="CAI2361557.1"/>
    <property type="molecule type" value="Genomic_DNA"/>
</dbReference>
<feature type="compositionally biased region" description="Low complexity" evidence="1">
    <location>
        <begin position="2138"/>
        <end position="2148"/>
    </location>
</feature>
<keyword evidence="4" id="KW-1185">Reference proteome</keyword>
<feature type="transmembrane region" description="Helical" evidence="2">
    <location>
        <begin position="1866"/>
        <end position="1886"/>
    </location>
</feature>
<evidence type="ECO:0000256" key="2">
    <source>
        <dbReference type="SAM" id="Phobius"/>
    </source>
</evidence>
<name>A0AAD1U3F3_EUPCR</name>
<protein>
    <submittedName>
        <fullName evidence="3">Uncharacterized protein</fullName>
    </submittedName>
</protein>
<proteinExistence type="predicted"/>
<dbReference type="InterPro" id="IPR015925">
    <property type="entry name" value="Ryanodine_IP3_receptor"/>
</dbReference>
<accession>A0AAD1U3F3</accession>
<feature type="compositionally biased region" description="Basic and acidic residues" evidence="1">
    <location>
        <begin position="2123"/>
        <end position="2137"/>
    </location>
</feature>